<comment type="caution">
    <text evidence="7">The sequence shown here is derived from an EMBL/GenBank/DDBJ whole genome shotgun (WGS) entry which is preliminary data.</text>
</comment>
<comment type="similarity">
    <text evidence="1">Belongs to the sulfatase family.</text>
</comment>
<proteinExistence type="inferred from homology"/>
<evidence type="ECO:0000259" key="6">
    <source>
        <dbReference type="Pfam" id="PF00884"/>
    </source>
</evidence>
<keyword evidence="8" id="KW-1185">Reference proteome</keyword>
<dbReference type="PROSITE" id="PS00523">
    <property type="entry name" value="SULFATASE_1"/>
    <property type="match status" value="1"/>
</dbReference>
<dbReference type="EMBL" id="JBHUEY010000001">
    <property type="protein sequence ID" value="MFD1784237.1"/>
    <property type="molecule type" value="Genomic_DNA"/>
</dbReference>
<dbReference type="CDD" id="cd16025">
    <property type="entry name" value="PAS_like"/>
    <property type="match status" value="1"/>
</dbReference>
<feature type="domain" description="Sulfatase N-terminal" evidence="6">
    <location>
        <begin position="49"/>
        <end position="468"/>
    </location>
</feature>
<dbReference type="Pfam" id="PF00884">
    <property type="entry name" value="Sulfatase"/>
    <property type="match status" value="1"/>
</dbReference>
<dbReference type="InterPro" id="IPR017850">
    <property type="entry name" value="Alkaline_phosphatase_core_sf"/>
</dbReference>
<evidence type="ECO:0000256" key="5">
    <source>
        <dbReference type="SAM" id="MobiDB-lite"/>
    </source>
</evidence>
<name>A0ABW4N2X6_9CAUL</name>
<dbReference type="Gene3D" id="3.40.720.10">
    <property type="entry name" value="Alkaline Phosphatase, subunit A"/>
    <property type="match status" value="1"/>
</dbReference>
<evidence type="ECO:0000256" key="4">
    <source>
        <dbReference type="ARBA" id="ARBA00022837"/>
    </source>
</evidence>
<protein>
    <submittedName>
        <fullName evidence="7">Arylsulfatase</fullName>
        <ecNumber evidence="7">3.1.6.-</ecNumber>
    </submittedName>
</protein>
<dbReference type="InterPro" id="IPR050738">
    <property type="entry name" value="Sulfatase"/>
</dbReference>
<dbReference type="InterPro" id="IPR024607">
    <property type="entry name" value="Sulfatase_CS"/>
</dbReference>
<dbReference type="InterPro" id="IPR000917">
    <property type="entry name" value="Sulfatase_N"/>
</dbReference>
<evidence type="ECO:0000256" key="2">
    <source>
        <dbReference type="ARBA" id="ARBA00022723"/>
    </source>
</evidence>
<gene>
    <name evidence="7" type="ORF">ACFSC0_12590</name>
</gene>
<dbReference type="Proteomes" id="UP001597237">
    <property type="component" value="Unassembled WGS sequence"/>
</dbReference>
<dbReference type="RefSeq" id="WP_377283810.1">
    <property type="nucleotide sequence ID" value="NZ_JBHRSI010000009.1"/>
</dbReference>
<feature type="region of interest" description="Disordered" evidence="5">
    <location>
        <begin position="1"/>
        <end position="27"/>
    </location>
</feature>
<dbReference type="GO" id="GO:0016787">
    <property type="term" value="F:hydrolase activity"/>
    <property type="evidence" value="ECO:0007669"/>
    <property type="project" value="UniProtKB-KW"/>
</dbReference>
<evidence type="ECO:0000256" key="1">
    <source>
        <dbReference type="ARBA" id="ARBA00008779"/>
    </source>
</evidence>
<accession>A0ABW4N2X6</accession>
<dbReference type="PANTHER" id="PTHR42693:SF43">
    <property type="entry name" value="BLL2667 PROTEIN"/>
    <property type="match status" value="1"/>
</dbReference>
<dbReference type="Gene3D" id="3.30.1120.10">
    <property type="match status" value="1"/>
</dbReference>
<sequence length="793" mass="86547">MSKTPYPVLPPQEVLPFAPTPSGSIAGRTMQESVYSPKAKPSRLPPGTPNILIILVDDAGPGLPSTLGGEVATPNLERVMKAGVGYNRFHTTAMCSPTRGALLTGRNHHHIGNGQIAELANDWDGYSGTIPMSCATVAEVLKNYGYSTSAFGKWHNTPALETTAAGPFNNWPTGLGFEYFYGFLAGEASQYEPNLVRNTTIVPPPRTPEEGYHLSEDLAEDAIDWLQKHKAFQPEKPFFMYWASGAIHGPHHIMKEWADKYKGKFDDGWDAYRERVFERAKACGWIPADAELTARPETLASWESIPEEEKPFQRRLMEVAAGYAEHVDHQIGRLLDEVENLGYGDDTLVFYIWGDNGSSGEGQLGTISELLAQNMIPTTVAQHIAALEEMGGLDVLGSPKTDNQYHAAWAWAGSTPYKGMKLLASHLGGTRNPMAIRWPGKIKPDATPRSQFHHVNDIVPTIYEVVGITPPRVVNGIPQDPIDGVSFAYSFNDGAAPGRLLTQYFEIMGSRAIYHDGWMASAFGPREPWSPGAPKGGHDWTPDKDEWELYNLNEDWTQARDLAAAMPEKLQQMKELFAMEAAKNKVYPVGGGLWVPFLHPELRIAPPSTEWNFAGTMQRMPEFCAPALGNKPNLVTIDAEVPPDASGVLYKLGGAGGGLTCYVDGGQIVYEYNLFIVQRTKIRSAGKLPTGRVKIEVETVYETPRAGGPLLVTIRANGAVVAEGRVPVSAALLFSANDCLDIGKALGSPVSLDYYDRAPFPFSGKIHHVNVRYIAQPASAPAAAEARKAEPAE</sequence>
<keyword evidence="3 7" id="KW-0378">Hydrolase</keyword>
<evidence type="ECO:0000256" key="3">
    <source>
        <dbReference type="ARBA" id="ARBA00022801"/>
    </source>
</evidence>
<dbReference type="PANTHER" id="PTHR42693">
    <property type="entry name" value="ARYLSULFATASE FAMILY MEMBER"/>
    <property type="match status" value="1"/>
</dbReference>
<reference evidence="8" key="1">
    <citation type="journal article" date="2019" name="Int. J. Syst. Evol. Microbiol.">
        <title>The Global Catalogue of Microorganisms (GCM) 10K type strain sequencing project: providing services to taxonomists for standard genome sequencing and annotation.</title>
        <authorList>
            <consortium name="The Broad Institute Genomics Platform"/>
            <consortium name="The Broad Institute Genome Sequencing Center for Infectious Disease"/>
            <person name="Wu L."/>
            <person name="Ma J."/>
        </authorList>
    </citation>
    <scope>NUCLEOTIDE SEQUENCE [LARGE SCALE GENOMIC DNA]</scope>
    <source>
        <strain evidence="8">DFY28</strain>
    </source>
</reference>
<dbReference type="SUPFAM" id="SSF53649">
    <property type="entry name" value="Alkaline phosphatase-like"/>
    <property type="match status" value="1"/>
</dbReference>
<dbReference type="EC" id="3.1.6.-" evidence="7"/>
<evidence type="ECO:0000313" key="8">
    <source>
        <dbReference type="Proteomes" id="UP001597237"/>
    </source>
</evidence>
<organism evidence="7 8">
    <name type="scientific">Phenylobacterium terrae</name>
    <dbReference type="NCBI Taxonomy" id="2665495"/>
    <lineage>
        <taxon>Bacteria</taxon>
        <taxon>Pseudomonadati</taxon>
        <taxon>Pseudomonadota</taxon>
        <taxon>Alphaproteobacteria</taxon>
        <taxon>Caulobacterales</taxon>
        <taxon>Caulobacteraceae</taxon>
        <taxon>Phenylobacterium</taxon>
    </lineage>
</organism>
<keyword evidence="2" id="KW-0479">Metal-binding</keyword>
<evidence type="ECO:0000313" key="7">
    <source>
        <dbReference type="EMBL" id="MFD1784237.1"/>
    </source>
</evidence>
<keyword evidence="4" id="KW-0106">Calcium</keyword>